<evidence type="ECO:0000256" key="3">
    <source>
        <dbReference type="ARBA" id="ARBA00023027"/>
    </source>
</evidence>
<dbReference type="GO" id="GO:0016628">
    <property type="term" value="F:oxidoreductase activity, acting on the CH-CH group of donors, NAD or NADP as acceptor"/>
    <property type="evidence" value="ECO:0007669"/>
    <property type="project" value="InterPro"/>
</dbReference>
<evidence type="ECO:0000256" key="2">
    <source>
        <dbReference type="ARBA" id="ARBA00023002"/>
    </source>
</evidence>
<dbReference type="InterPro" id="IPR001732">
    <property type="entry name" value="UDP-Glc/GDP-Man_DH_N"/>
</dbReference>
<evidence type="ECO:0000313" key="6">
    <source>
        <dbReference type="EMBL" id="ART57963.1"/>
    </source>
</evidence>
<dbReference type="AlphaFoldDB" id="A0A240UA74"/>
<dbReference type="InterPro" id="IPR036291">
    <property type="entry name" value="NAD(P)-bd_dom_sf"/>
</dbReference>
<dbReference type="PANTHER" id="PTHR43491:SF2">
    <property type="entry name" value="UDP-N-ACETYL-D-MANNOSAMINE DEHYDROGENASE"/>
    <property type="match status" value="1"/>
</dbReference>
<dbReference type="SMART" id="SM00984">
    <property type="entry name" value="UDPG_MGDP_dh_C"/>
    <property type="match status" value="1"/>
</dbReference>
<dbReference type="InterPro" id="IPR036220">
    <property type="entry name" value="UDP-Glc/GDP-Man_DH_C_sf"/>
</dbReference>
<evidence type="ECO:0000256" key="4">
    <source>
        <dbReference type="PIRNR" id="PIRNR000124"/>
    </source>
</evidence>
<dbReference type="Pfam" id="PF00984">
    <property type="entry name" value="UDPG_MGDP_dh"/>
    <property type="match status" value="1"/>
</dbReference>
<dbReference type="InterPro" id="IPR014026">
    <property type="entry name" value="UDP-Glc/GDP-Man_DH_dimer"/>
</dbReference>
<dbReference type="InterPro" id="IPR008927">
    <property type="entry name" value="6-PGluconate_DH-like_C_sf"/>
</dbReference>
<dbReference type="NCBIfam" id="TIGR03026">
    <property type="entry name" value="NDP-sugDHase"/>
    <property type="match status" value="1"/>
</dbReference>
<evidence type="ECO:0000313" key="7">
    <source>
        <dbReference type="Proteomes" id="UP000194440"/>
    </source>
</evidence>
<accession>A0A240UA74</accession>
<proteinExistence type="inferred from homology"/>
<keyword evidence="3" id="KW-0520">NAD</keyword>
<organism evidence="6 7">
    <name type="scientific">Acidovorax carolinensis</name>
    <dbReference type="NCBI Taxonomy" id="553814"/>
    <lineage>
        <taxon>Bacteria</taxon>
        <taxon>Pseudomonadati</taxon>
        <taxon>Pseudomonadota</taxon>
        <taxon>Betaproteobacteria</taxon>
        <taxon>Burkholderiales</taxon>
        <taxon>Comamonadaceae</taxon>
        <taxon>Acidovorax</taxon>
    </lineage>
</organism>
<dbReference type="InterPro" id="IPR017476">
    <property type="entry name" value="UDP-Glc/GDP-Man"/>
</dbReference>
<comment type="similarity">
    <text evidence="1 4">Belongs to the UDP-glucose/GDP-mannose dehydrogenase family.</text>
</comment>
<dbReference type="KEGG" id="acis:CBP35_15935"/>
<protein>
    <submittedName>
        <fullName evidence="6">Vi polysaccharide biosynthesis protein VipA/TviB</fullName>
    </submittedName>
</protein>
<dbReference type="InterPro" id="IPR014027">
    <property type="entry name" value="UDP-Glc/GDP-Man_DH_C"/>
</dbReference>
<feature type="domain" description="UDP-glucose/GDP-mannose dehydrogenase C-terminal" evidence="5">
    <location>
        <begin position="317"/>
        <end position="418"/>
    </location>
</feature>
<dbReference type="GO" id="GO:0016616">
    <property type="term" value="F:oxidoreductase activity, acting on the CH-OH group of donors, NAD or NADP as acceptor"/>
    <property type="evidence" value="ECO:0007669"/>
    <property type="project" value="InterPro"/>
</dbReference>
<keyword evidence="2" id="KW-0560">Oxidoreductase</keyword>
<evidence type="ECO:0000256" key="1">
    <source>
        <dbReference type="ARBA" id="ARBA00006601"/>
    </source>
</evidence>
<dbReference type="OrthoDB" id="9803238at2"/>
<dbReference type="Pfam" id="PF03721">
    <property type="entry name" value="UDPG_MGDP_dh_N"/>
    <property type="match status" value="1"/>
</dbReference>
<dbReference type="PIRSF" id="PIRSF500136">
    <property type="entry name" value="UDP_ManNAc_DH"/>
    <property type="match status" value="1"/>
</dbReference>
<reference evidence="6" key="1">
    <citation type="submission" date="2017-05" db="EMBL/GenBank/DDBJ databases">
        <title>Polyphasic characterization of four soil-derived phenanthrene-degrading Acidovorax strains and proposal of Acidovorax phenanthrenivorans sp. nov.</title>
        <authorList>
            <person name="Singleton D."/>
            <person name="Lee J."/>
            <person name="Dickey A.N."/>
            <person name="Stroud A."/>
            <person name="Scholl E.H."/>
            <person name="Wright F.A."/>
            <person name="Aitken M.D."/>
        </authorList>
    </citation>
    <scope>NUCLEOTIDE SEQUENCE</scope>
    <source>
        <strain evidence="6">P4</strain>
    </source>
</reference>
<dbReference type="SUPFAM" id="SSF48179">
    <property type="entry name" value="6-phosphogluconate dehydrogenase C-terminal domain-like"/>
    <property type="match status" value="1"/>
</dbReference>
<dbReference type="PIRSF" id="PIRSF000124">
    <property type="entry name" value="UDPglc_GDPman_dh"/>
    <property type="match status" value="1"/>
</dbReference>
<dbReference type="GO" id="GO:0051287">
    <property type="term" value="F:NAD binding"/>
    <property type="evidence" value="ECO:0007669"/>
    <property type="project" value="InterPro"/>
</dbReference>
<dbReference type="InterPro" id="IPR028359">
    <property type="entry name" value="UDP_ManNAc/GlcNAc_DH"/>
</dbReference>
<dbReference type="EMBL" id="CP021366">
    <property type="protein sequence ID" value="ART57963.1"/>
    <property type="molecule type" value="Genomic_DNA"/>
</dbReference>
<dbReference type="Pfam" id="PF03720">
    <property type="entry name" value="UDPG_MGDP_dh_C"/>
    <property type="match status" value="1"/>
</dbReference>
<dbReference type="Proteomes" id="UP000194440">
    <property type="component" value="Chromosome"/>
</dbReference>
<dbReference type="KEGG" id="acip:CBP36_03005"/>
<sequence length="431" mass="46654">MNLNNAEIAVIGLGYVGLPLAVEFGKHRKVLGFDINVARITELQSGHDSTLEVNAEELATARQLSFSSNPEDLKGCQVFIVTVPTPVDTANRPDLTPLVKASETVGKAMPEGAVVIYESTVYPGATEEVCVPVLEKFSGKTFNVGFFCGYSPERINPGDKVNTLTKIKKITSGSTPAVADAVDALYSSIITAGTHKASSLKVAEAAKVIENTQRDLNIALVNELSVIFQRLGIDTLDVLEAAGSKWNFLPFRPGMVGGHCIGVDPYYLTHKAEEVGYHPQVILAGRRINDNMARYVARNTIKLMLKNGLDVPRCRIGVLGITFKENCPDIRNSKVADMVREFEAWGATVVLADPWANAAEVAHEYGLQLGQVDEANPVDALVVAVGHNEYRHATLADLRALCRGSQPVLADVKSLFNRHEAAEAGFTVFRL</sequence>
<dbReference type="GO" id="GO:0000271">
    <property type="term" value="P:polysaccharide biosynthetic process"/>
    <property type="evidence" value="ECO:0007669"/>
    <property type="project" value="InterPro"/>
</dbReference>
<name>A0A240UA74_9BURK</name>
<dbReference type="Gene3D" id="3.40.50.720">
    <property type="entry name" value="NAD(P)-binding Rossmann-like Domain"/>
    <property type="match status" value="2"/>
</dbReference>
<keyword evidence="7" id="KW-1185">Reference proteome</keyword>
<dbReference type="PANTHER" id="PTHR43491">
    <property type="entry name" value="UDP-N-ACETYL-D-MANNOSAMINE DEHYDROGENASE"/>
    <property type="match status" value="1"/>
</dbReference>
<gene>
    <name evidence="6" type="ORF">CBP36_03005</name>
</gene>
<dbReference type="SUPFAM" id="SSF52413">
    <property type="entry name" value="UDP-glucose/GDP-mannose dehydrogenase C-terminal domain"/>
    <property type="match status" value="1"/>
</dbReference>
<dbReference type="RefSeq" id="WP_086926523.1">
    <property type="nucleotide sequence ID" value="NZ_CP021362.1"/>
</dbReference>
<dbReference type="SUPFAM" id="SSF51735">
    <property type="entry name" value="NAD(P)-binding Rossmann-fold domains"/>
    <property type="match status" value="1"/>
</dbReference>
<evidence type="ECO:0000259" key="5">
    <source>
        <dbReference type="SMART" id="SM00984"/>
    </source>
</evidence>